<reference evidence="1" key="1">
    <citation type="journal article" date="2015" name="Nature">
        <title>Complex archaea that bridge the gap between prokaryotes and eukaryotes.</title>
        <authorList>
            <person name="Spang A."/>
            <person name="Saw J.H."/>
            <person name="Jorgensen S.L."/>
            <person name="Zaremba-Niedzwiedzka K."/>
            <person name="Martijn J."/>
            <person name="Lind A.E."/>
            <person name="van Eijk R."/>
            <person name="Schleper C."/>
            <person name="Guy L."/>
            <person name="Ettema T.J."/>
        </authorList>
    </citation>
    <scope>NUCLEOTIDE SEQUENCE</scope>
</reference>
<evidence type="ECO:0000313" key="1">
    <source>
        <dbReference type="EMBL" id="KKN55845.1"/>
    </source>
</evidence>
<name>A0A0F9RHA1_9ZZZZ</name>
<protein>
    <submittedName>
        <fullName evidence="1">Uncharacterized protein</fullName>
    </submittedName>
</protein>
<dbReference type="AlphaFoldDB" id="A0A0F9RHA1"/>
<comment type="caution">
    <text evidence="1">The sequence shown here is derived from an EMBL/GenBank/DDBJ whole genome shotgun (WGS) entry which is preliminary data.</text>
</comment>
<accession>A0A0F9RHA1</accession>
<proteinExistence type="predicted"/>
<organism evidence="1">
    <name type="scientific">marine sediment metagenome</name>
    <dbReference type="NCBI Taxonomy" id="412755"/>
    <lineage>
        <taxon>unclassified sequences</taxon>
        <taxon>metagenomes</taxon>
        <taxon>ecological metagenomes</taxon>
    </lineage>
</organism>
<gene>
    <name evidence="1" type="ORF">LCGC14_0578360</name>
</gene>
<sequence>MSGFRVVDKCDKTKLMMTKDELEKAHIYFGYDGRIIQLVFTEYGDGTKRIIGVENVAERYTLCFKIGCG</sequence>
<dbReference type="EMBL" id="LAZR01000869">
    <property type="protein sequence ID" value="KKN55845.1"/>
    <property type="molecule type" value="Genomic_DNA"/>
</dbReference>